<evidence type="ECO:0000256" key="3">
    <source>
        <dbReference type="ARBA" id="ARBA00023125"/>
    </source>
</evidence>
<name>A0A9D1HM71_9FIRM</name>
<gene>
    <name evidence="6" type="ORF">IAD15_02715</name>
</gene>
<dbReference type="Pfam" id="PF00126">
    <property type="entry name" value="HTH_1"/>
    <property type="match status" value="1"/>
</dbReference>
<evidence type="ECO:0000256" key="1">
    <source>
        <dbReference type="ARBA" id="ARBA00009437"/>
    </source>
</evidence>
<dbReference type="EMBL" id="DVMJ01000018">
    <property type="protein sequence ID" value="HIU12963.1"/>
    <property type="molecule type" value="Genomic_DNA"/>
</dbReference>
<dbReference type="AlphaFoldDB" id="A0A9D1HM71"/>
<evidence type="ECO:0000259" key="5">
    <source>
        <dbReference type="PROSITE" id="PS50931"/>
    </source>
</evidence>
<reference evidence="6" key="1">
    <citation type="submission" date="2020-10" db="EMBL/GenBank/DDBJ databases">
        <authorList>
            <person name="Gilroy R."/>
        </authorList>
    </citation>
    <scope>NUCLEOTIDE SEQUENCE</scope>
    <source>
        <strain evidence="6">CHK195-11698</strain>
    </source>
</reference>
<keyword evidence="4" id="KW-0804">Transcription</keyword>
<keyword evidence="2" id="KW-0805">Transcription regulation</keyword>
<evidence type="ECO:0000313" key="7">
    <source>
        <dbReference type="Proteomes" id="UP000824175"/>
    </source>
</evidence>
<keyword evidence="3" id="KW-0238">DNA-binding</keyword>
<comment type="similarity">
    <text evidence="1">Belongs to the LysR transcriptional regulatory family.</text>
</comment>
<dbReference type="Gene3D" id="3.40.190.10">
    <property type="entry name" value="Periplasmic binding protein-like II"/>
    <property type="match status" value="2"/>
</dbReference>
<dbReference type="Pfam" id="PF03466">
    <property type="entry name" value="LysR_substrate"/>
    <property type="match status" value="1"/>
</dbReference>
<dbReference type="PROSITE" id="PS50931">
    <property type="entry name" value="HTH_LYSR"/>
    <property type="match status" value="1"/>
</dbReference>
<dbReference type="PANTHER" id="PTHR30346:SF28">
    <property type="entry name" value="HTH-TYPE TRANSCRIPTIONAL REGULATOR CYNR"/>
    <property type="match status" value="1"/>
</dbReference>
<dbReference type="PANTHER" id="PTHR30346">
    <property type="entry name" value="TRANSCRIPTIONAL DUAL REGULATOR HCAR-RELATED"/>
    <property type="match status" value="1"/>
</dbReference>
<dbReference type="SUPFAM" id="SSF46785">
    <property type="entry name" value="Winged helix' DNA-binding domain"/>
    <property type="match status" value="1"/>
</dbReference>
<dbReference type="InterPro" id="IPR036390">
    <property type="entry name" value="WH_DNA-bd_sf"/>
</dbReference>
<accession>A0A9D1HM71</accession>
<organism evidence="6 7">
    <name type="scientific">Candidatus Fimiplasma intestinipullorum</name>
    <dbReference type="NCBI Taxonomy" id="2840825"/>
    <lineage>
        <taxon>Bacteria</taxon>
        <taxon>Bacillati</taxon>
        <taxon>Bacillota</taxon>
        <taxon>Clostridia</taxon>
        <taxon>Eubacteriales</taxon>
        <taxon>Candidatus Fimiplasma</taxon>
    </lineage>
</organism>
<dbReference type="FunFam" id="1.10.10.10:FF:000001">
    <property type="entry name" value="LysR family transcriptional regulator"/>
    <property type="match status" value="1"/>
</dbReference>
<reference evidence="6" key="2">
    <citation type="journal article" date="2021" name="PeerJ">
        <title>Extensive microbial diversity within the chicken gut microbiome revealed by metagenomics and culture.</title>
        <authorList>
            <person name="Gilroy R."/>
            <person name="Ravi A."/>
            <person name="Getino M."/>
            <person name="Pursley I."/>
            <person name="Horton D.L."/>
            <person name="Alikhan N.F."/>
            <person name="Baker D."/>
            <person name="Gharbi K."/>
            <person name="Hall N."/>
            <person name="Watson M."/>
            <person name="Adriaenssens E.M."/>
            <person name="Foster-Nyarko E."/>
            <person name="Jarju S."/>
            <person name="Secka A."/>
            <person name="Antonio M."/>
            <person name="Oren A."/>
            <person name="Chaudhuri R.R."/>
            <person name="La Ragione R."/>
            <person name="Hildebrand F."/>
            <person name="Pallen M.J."/>
        </authorList>
    </citation>
    <scope>NUCLEOTIDE SEQUENCE</scope>
    <source>
        <strain evidence="6">CHK195-11698</strain>
    </source>
</reference>
<dbReference type="GO" id="GO:0003700">
    <property type="term" value="F:DNA-binding transcription factor activity"/>
    <property type="evidence" value="ECO:0007669"/>
    <property type="project" value="InterPro"/>
</dbReference>
<dbReference type="InterPro" id="IPR036388">
    <property type="entry name" value="WH-like_DNA-bd_sf"/>
</dbReference>
<dbReference type="InterPro" id="IPR000847">
    <property type="entry name" value="LysR_HTH_N"/>
</dbReference>
<evidence type="ECO:0000256" key="4">
    <source>
        <dbReference type="ARBA" id="ARBA00023163"/>
    </source>
</evidence>
<comment type="caution">
    <text evidence="6">The sequence shown here is derived from an EMBL/GenBank/DDBJ whole genome shotgun (WGS) entry which is preliminary data.</text>
</comment>
<sequence>MELRQLIYLMAIVEHQTMHAASEALLISQPALSRSLSNLEDELGLQLFDREKKRLVLNENGEMVLPYIKRILKDVHKLEKYLAEYQKNRHRIEIASLAPAPLWGLTYLYHQHYPEMPLNQTLLSDTQALLDGLEKHLYTLIILNHKLSLAHYQCQPLFKETLHIAVQSDHPLAAKTSITFQELDGTHFLTLKGIGYWEKIHQYMPHSRF</sequence>
<dbReference type="GO" id="GO:0032993">
    <property type="term" value="C:protein-DNA complex"/>
    <property type="evidence" value="ECO:0007669"/>
    <property type="project" value="TreeGrafter"/>
</dbReference>
<dbReference type="GO" id="GO:0003677">
    <property type="term" value="F:DNA binding"/>
    <property type="evidence" value="ECO:0007669"/>
    <property type="project" value="UniProtKB-KW"/>
</dbReference>
<feature type="domain" description="HTH lysR-type" evidence="5">
    <location>
        <begin position="1"/>
        <end position="58"/>
    </location>
</feature>
<dbReference type="Gene3D" id="1.10.10.10">
    <property type="entry name" value="Winged helix-like DNA-binding domain superfamily/Winged helix DNA-binding domain"/>
    <property type="match status" value="1"/>
</dbReference>
<dbReference type="SUPFAM" id="SSF53850">
    <property type="entry name" value="Periplasmic binding protein-like II"/>
    <property type="match status" value="1"/>
</dbReference>
<evidence type="ECO:0000256" key="2">
    <source>
        <dbReference type="ARBA" id="ARBA00023015"/>
    </source>
</evidence>
<dbReference type="PRINTS" id="PR00039">
    <property type="entry name" value="HTHLYSR"/>
</dbReference>
<protein>
    <submittedName>
        <fullName evidence="6">LysR family transcriptional regulator</fullName>
    </submittedName>
</protein>
<dbReference type="Proteomes" id="UP000824175">
    <property type="component" value="Unassembled WGS sequence"/>
</dbReference>
<proteinExistence type="inferred from homology"/>
<evidence type="ECO:0000313" key="6">
    <source>
        <dbReference type="EMBL" id="HIU12963.1"/>
    </source>
</evidence>
<dbReference type="InterPro" id="IPR005119">
    <property type="entry name" value="LysR_subst-bd"/>
</dbReference>